<dbReference type="Proteomes" id="UP001205566">
    <property type="component" value="Unassembled WGS sequence"/>
</dbReference>
<reference evidence="2" key="1">
    <citation type="thesis" date="2020" institute="Technische Universitat Dresden" country="Dresden, Germany">
        <title>The Agarolytic System of Microbulbifer elongatus PORT2, Isolated from Batu Karas, Pangandaran West Java Indonesia.</title>
        <authorList>
            <person name="Anggraeni S.R."/>
        </authorList>
    </citation>
    <scope>NUCLEOTIDE SEQUENCE</scope>
    <source>
        <strain evidence="2">PORT2</strain>
    </source>
</reference>
<comment type="caution">
    <text evidence="2">The sequence shown here is derived from an EMBL/GenBank/DDBJ whole genome shotgun (WGS) entry which is preliminary data.</text>
</comment>
<dbReference type="EMBL" id="JACASI010000054">
    <property type="protein sequence ID" value="MCQ3831163.1"/>
    <property type="molecule type" value="Genomic_DNA"/>
</dbReference>
<keyword evidence="1" id="KW-0732">Signal</keyword>
<organism evidence="2 3">
    <name type="scientific">Microbulbifer elongatus</name>
    <dbReference type="NCBI Taxonomy" id="86173"/>
    <lineage>
        <taxon>Bacteria</taxon>
        <taxon>Pseudomonadati</taxon>
        <taxon>Pseudomonadota</taxon>
        <taxon>Gammaproteobacteria</taxon>
        <taxon>Cellvibrionales</taxon>
        <taxon>Microbulbiferaceae</taxon>
        <taxon>Microbulbifer</taxon>
    </lineage>
</organism>
<keyword evidence="3" id="KW-1185">Reference proteome</keyword>
<protein>
    <submittedName>
        <fullName evidence="2">Uncharacterized protein</fullName>
    </submittedName>
</protein>
<evidence type="ECO:0000313" key="2">
    <source>
        <dbReference type="EMBL" id="MCQ3831163.1"/>
    </source>
</evidence>
<name>A0ABT1P4X0_9GAMM</name>
<proteinExistence type="predicted"/>
<sequence>MKNIAASLFLMLLAGLASANENSSFKLQVVVDQDPVQEFTLNIDSYISQELILTETLRLNVIVNPENAKNFESVLYSEGQVIHSAVQAKNSTSGPSFYLICSGKLAKFLSPAVGEKPSCPVPSA</sequence>
<dbReference type="RefSeq" id="WP_255876096.1">
    <property type="nucleotide sequence ID" value="NZ_JACASI010000054.1"/>
</dbReference>
<gene>
    <name evidence="2" type="ORF">HXX02_17150</name>
</gene>
<accession>A0ABT1P4X0</accession>
<feature type="signal peptide" evidence="1">
    <location>
        <begin position="1"/>
        <end position="19"/>
    </location>
</feature>
<evidence type="ECO:0000313" key="3">
    <source>
        <dbReference type="Proteomes" id="UP001205566"/>
    </source>
</evidence>
<evidence type="ECO:0000256" key="1">
    <source>
        <dbReference type="SAM" id="SignalP"/>
    </source>
</evidence>
<feature type="chain" id="PRO_5046074310" evidence="1">
    <location>
        <begin position="20"/>
        <end position="124"/>
    </location>
</feature>